<evidence type="ECO:0000256" key="4">
    <source>
        <dbReference type="ARBA" id="ARBA00010869"/>
    </source>
</evidence>
<gene>
    <name evidence="12 14" type="primary">ilvA</name>
    <name evidence="14" type="ORF">EGI31_10035</name>
</gene>
<dbReference type="SUPFAM" id="SSF53686">
    <property type="entry name" value="Tryptophan synthase beta subunit-like PLP-dependent enzymes"/>
    <property type="match status" value="1"/>
</dbReference>
<dbReference type="SUPFAM" id="SSF55021">
    <property type="entry name" value="ACT-like"/>
    <property type="match status" value="1"/>
</dbReference>
<dbReference type="Pfam" id="PF00291">
    <property type="entry name" value="PALP"/>
    <property type="match status" value="1"/>
</dbReference>
<comment type="cofactor">
    <cofactor evidence="2 12">
        <name>pyridoxal 5'-phosphate</name>
        <dbReference type="ChEBI" id="CHEBI:597326"/>
    </cofactor>
</comment>
<dbReference type="InterPro" id="IPR045865">
    <property type="entry name" value="ACT-like_dom_sf"/>
</dbReference>
<dbReference type="GO" id="GO:0006567">
    <property type="term" value="P:L-threonine catabolic process"/>
    <property type="evidence" value="ECO:0007669"/>
    <property type="project" value="TreeGrafter"/>
</dbReference>
<dbReference type="PANTHER" id="PTHR48078:SF11">
    <property type="entry name" value="THREONINE DEHYDRATASE, MITOCHONDRIAL"/>
    <property type="match status" value="1"/>
</dbReference>
<evidence type="ECO:0000256" key="11">
    <source>
        <dbReference type="ARBA" id="ARBA00025527"/>
    </source>
</evidence>
<keyword evidence="9 12" id="KW-0456">Lyase</keyword>
<dbReference type="CDD" id="cd01562">
    <property type="entry name" value="Thr-dehyd"/>
    <property type="match status" value="1"/>
</dbReference>
<dbReference type="PANTHER" id="PTHR48078">
    <property type="entry name" value="THREONINE DEHYDRATASE, MITOCHONDRIAL-RELATED"/>
    <property type="match status" value="1"/>
</dbReference>
<accession>A0AAE3KSF3</accession>
<dbReference type="NCBIfam" id="TIGR02079">
    <property type="entry name" value="THD1"/>
    <property type="match status" value="1"/>
</dbReference>
<comment type="pathway">
    <text evidence="3 12">Amino-acid biosynthesis; L-isoleucine biosynthesis; 2-oxobutanoate from L-threonine: step 1/1.</text>
</comment>
<dbReference type="Gene3D" id="3.40.50.1100">
    <property type="match status" value="2"/>
</dbReference>
<evidence type="ECO:0000256" key="6">
    <source>
        <dbReference type="ARBA" id="ARBA00022605"/>
    </source>
</evidence>
<dbReference type="RefSeq" id="WP_255037080.1">
    <property type="nucleotide sequence ID" value="NZ_RJUF01000024.1"/>
</dbReference>
<proteinExistence type="inferred from homology"/>
<dbReference type="EC" id="4.3.1.19" evidence="12"/>
<dbReference type="GO" id="GO:0030170">
    <property type="term" value="F:pyridoxal phosphate binding"/>
    <property type="evidence" value="ECO:0007669"/>
    <property type="project" value="InterPro"/>
</dbReference>
<evidence type="ECO:0000256" key="10">
    <source>
        <dbReference type="ARBA" id="ARBA00023304"/>
    </source>
</evidence>
<evidence type="ECO:0000256" key="3">
    <source>
        <dbReference type="ARBA" id="ARBA00004810"/>
    </source>
</evidence>
<keyword evidence="10 12" id="KW-0100">Branched-chain amino acid biosynthesis</keyword>
<comment type="similarity">
    <text evidence="4 12">Belongs to the serine/threonine dehydratase family.</text>
</comment>
<dbReference type="InterPro" id="IPR001721">
    <property type="entry name" value="TD_ACT-like"/>
</dbReference>
<evidence type="ECO:0000256" key="5">
    <source>
        <dbReference type="ARBA" id="ARBA00011881"/>
    </source>
</evidence>
<dbReference type="InterPro" id="IPR011820">
    <property type="entry name" value="IlvA"/>
</dbReference>
<dbReference type="InterPro" id="IPR001926">
    <property type="entry name" value="TrpB-like_PALP"/>
</dbReference>
<dbReference type="AlphaFoldDB" id="A0AAE3KSF3"/>
<organism evidence="14 15">
    <name type="scientific">Lacihabitans soyangensis</name>
    <dbReference type="NCBI Taxonomy" id="869394"/>
    <lineage>
        <taxon>Bacteria</taxon>
        <taxon>Pseudomonadati</taxon>
        <taxon>Bacteroidota</taxon>
        <taxon>Cytophagia</taxon>
        <taxon>Cytophagales</taxon>
        <taxon>Leadbetterellaceae</taxon>
        <taxon>Lacihabitans</taxon>
    </lineage>
</organism>
<comment type="subunit">
    <text evidence="5 12">Homotetramer.</text>
</comment>
<dbReference type="Pfam" id="PF00585">
    <property type="entry name" value="Thr_dehydrat_C"/>
    <property type="match status" value="1"/>
</dbReference>
<comment type="catalytic activity">
    <reaction evidence="1 12">
        <text>L-threonine = 2-oxobutanoate + NH4(+)</text>
        <dbReference type="Rhea" id="RHEA:22108"/>
        <dbReference type="ChEBI" id="CHEBI:16763"/>
        <dbReference type="ChEBI" id="CHEBI:28938"/>
        <dbReference type="ChEBI" id="CHEBI:57926"/>
        <dbReference type="EC" id="4.3.1.19"/>
    </reaction>
</comment>
<evidence type="ECO:0000256" key="1">
    <source>
        <dbReference type="ARBA" id="ARBA00001274"/>
    </source>
</evidence>
<keyword evidence="15" id="KW-1185">Reference proteome</keyword>
<dbReference type="GO" id="GO:0006565">
    <property type="term" value="P:L-serine catabolic process"/>
    <property type="evidence" value="ECO:0007669"/>
    <property type="project" value="TreeGrafter"/>
</dbReference>
<name>A0AAE3KSF3_9BACT</name>
<dbReference type="NCBIfam" id="NF006390">
    <property type="entry name" value="PRK08639.1"/>
    <property type="match status" value="1"/>
</dbReference>
<feature type="domain" description="ACT-like" evidence="13">
    <location>
        <begin position="333"/>
        <end position="407"/>
    </location>
</feature>
<evidence type="ECO:0000256" key="12">
    <source>
        <dbReference type="RuleBase" id="RU362012"/>
    </source>
</evidence>
<dbReference type="Proteomes" id="UP001204144">
    <property type="component" value="Unassembled WGS sequence"/>
</dbReference>
<dbReference type="InterPro" id="IPR000634">
    <property type="entry name" value="Ser/Thr_deHydtase_PyrdxlP-BS"/>
</dbReference>
<dbReference type="GO" id="GO:0009097">
    <property type="term" value="P:isoleucine biosynthetic process"/>
    <property type="evidence" value="ECO:0007669"/>
    <property type="project" value="UniProtKB-UniRule"/>
</dbReference>
<keyword evidence="8 12" id="KW-0663">Pyridoxal phosphate</keyword>
<evidence type="ECO:0000256" key="7">
    <source>
        <dbReference type="ARBA" id="ARBA00022624"/>
    </source>
</evidence>
<dbReference type="FunFam" id="3.40.50.1100:FF:000005">
    <property type="entry name" value="Threonine dehydratase catabolic"/>
    <property type="match status" value="1"/>
</dbReference>
<comment type="caution">
    <text evidence="14">The sequence shown here is derived from an EMBL/GenBank/DDBJ whole genome shotgun (WGS) entry which is preliminary data.</text>
</comment>
<evidence type="ECO:0000313" key="15">
    <source>
        <dbReference type="Proteomes" id="UP001204144"/>
    </source>
</evidence>
<dbReference type="EMBL" id="RJUF01000024">
    <property type="protein sequence ID" value="MCP9763297.1"/>
    <property type="molecule type" value="Genomic_DNA"/>
</dbReference>
<evidence type="ECO:0000256" key="8">
    <source>
        <dbReference type="ARBA" id="ARBA00022898"/>
    </source>
</evidence>
<evidence type="ECO:0000256" key="9">
    <source>
        <dbReference type="ARBA" id="ARBA00023239"/>
    </source>
</evidence>
<dbReference type="InterPro" id="IPR050147">
    <property type="entry name" value="Ser/Thr_Dehydratase"/>
</dbReference>
<dbReference type="GO" id="GO:0003941">
    <property type="term" value="F:L-serine ammonia-lyase activity"/>
    <property type="evidence" value="ECO:0007669"/>
    <property type="project" value="TreeGrafter"/>
</dbReference>
<dbReference type="PROSITE" id="PS51672">
    <property type="entry name" value="ACT_LIKE"/>
    <property type="match status" value="1"/>
</dbReference>
<comment type="function">
    <text evidence="11 12">Catalyzes the anaerobic formation of alpha-ketobutyrate and ammonia from threonine in a two-step reaction. The first step involved a dehydration of threonine and a production of enamine intermediates (aminocrotonate), which tautomerizes to its imine form (iminobutyrate). Both intermediates are unstable and short-lived. The second step is the nonenzymatic hydrolysis of the enamine/imine intermediates to form 2-ketobutyrate and free ammonia. In the low water environment of the cell, the second step is accelerated by RidA.</text>
</comment>
<sequence length="416" mass="46053">MINGIELENIYTAASRLKNVALKTPLMFNQNLSERYQANIYLKREDLQVVRSYKIRGAYNKMASMSAEDLAKGVVCASAGNHAQGVAYACQKMGVHGKIFMPTTTPAQKIKQVKMFGKEWVEVRLTGDTYDDSFDAAQIYVEENGGIFVHPFDDIQVMEGQGTVGLEIFKDADFKIDYLLFAIGGGGLAAGVSTVFKNLSPKTKLIGVEPLGSPTMKVSIDNGKVTPLEHIDKFVDGAAVKKAGTLTYEIVKDKLDNILLIPEGKVCSTILQLYNEEAIVAEPAGALSVAALDTIKDKIKGKNVVCIIGGGNNDITRTEEIKERSLLFEGLKHYFIIRFLQRSGAFKEFLEVVLGPTVDIVFFEYSKKTSRERGPALVGIELSKKEEFSELIKRMEKANVQFTYINDKPDLFEFLI</sequence>
<dbReference type="InterPro" id="IPR036052">
    <property type="entry name" value="TrpB-like_PALP_sf"/>
</dbReference>
<evidence type="ECO:0000256" key="2">
    <source>
        <dbReference type="ARBA" id="ARBA00001933"/>
    </source>
</evidence>
<keyword evidence="7 12" id="KW-0412">Isoleucine biosynthesis</keyword>
<dbReference type="GO" id="GO:0004794">
    <property type="term" value="F:threonine deaminase activity"/>
    <property type="evidence" value="ECO:0007669"/>
    <property type="project" value="UniProtKB-UniRule"/>
</dbReference>
<evidence type="ECO:0000313" key="14">
    <source>
        <dbReference type="EMBL" id="MCP9763297.1"/>
    </source>
</evidence>
<keyword evidence="6 12" id="KW-0028">Amino-acid biosynthesis</keyword>
<protein>
    <recommendedName>
        <fullName evidence="12">L-threonine dehydratase</fullName>
        <ecNumber evidence="12">4.3.1.19</ecNumber>
    </recommendedName>
    <alternativeName>
        <fullName evidence="12">Threonine deaminase</fullName>
    </alternativeName>
</protein>
<reference evidence="14 15" key="1">
    <citation type="submission" date="2018-11" db="EMBL/GenBank/DDBJ databases">
        <title>Novel bacteria species description.</title>
        <authorList>
            <person name="Han J.-H."/>
        </authorList>
    </citation>
    <scope>NUCLEOTIDE SEQUENCE [LARGE SCALE GENOMIC DNA]</scope>
    <source>
        <strain evidence="14 15">KCTC23259</strain>
    </source>
</reference>
<evidence type="ECO:0000259" key="13">
    <source>
        <dbReference type="PROSITE" id="PS51672"/>
    </source>
</evidence>
<dbReference type="PROSITE" id="PS00165">
    <property type="entry name" value="DEHYDRATASE_SER_THR"/>
    <property type="match status" value="1"/>
</dbReference>